<protein>
    <submittedName>
        <fullName evidence="2">Uncharacterized protein</fullName>
    </submittedName>
</protein>
<organism evidence="2 3">
    <name type="scientific">Cupriavidus taiwanensis</name>
    <dbReference type="NCBI Taxonomy" id="164546"/>
    <lineage>
        <taxon>Bacteria</taxon>
        <taxon>Pseudomonadati</taxon>
        <taxon>Pseudomonadota</taxon>
        <taxon>Betaproteobacteria</taxon>
        <taxon>Burkholderiales</taxon>
        <taxon>Burkholderiaceae</taxon>
        <taxon>Cupriavidus</taxon>
    </lineage>
</organism>
<proteinExistence type="predicted"/>
<sequence length="70" mass="8083">MSAAWHKPLAYRSQPSKELPIGQSGPRNHLIPPYNDVRRATNSVAPYLLWEDDMRTHLNIYTYAETDEAK</sequence>
<dbReference type="Proteomes" id="UP000256805">
    <property type="component" value="Unassembled WGS sequence"/>
</dbReference>
<gene>
    <name evidence="2" type="ORF">CBM2634_U210001</name>
</gene>
<accession>A0A375JC56</accession>
<evidence type="ECO:0000313" key="2">
    <source>
        <dbReference type="EMBL" id="SPS02687.1"/>
    </source>
</evidence>
<dbReference type="AlphaFoldDB" id="A0A375JC56"/>
<evidence type="ECO:0000256" key="1">
    <source>
        <dbReference type="SAM" id="MobiDB-lite"/>
    </source>
</evidence>
<dbReference type="EMBL" id="OVTA01000085">
    <property type="protein sequence ID" value="SPS02687.1"/>
    <property type="molecule type" value="Genomic_DNA"/>
</dbReference>
<reference evidence="2 3" key="1">
    <citation type="submission" date="2018-01" db="EMBL/GenBank/DDBJ databases">
        <authorList>
            <person name="Gaut B.S."/>
            <person name="Morton B.R."/>
            <person name="Clegg M.T."/>
            <person name="Duvall M.R."/>
        </authorList>
    </citation>
    <scope>NUCLEOTIDE SEQUENCE [LARGE SCALE GENOMIC DNA]</scope>
    <source>
        <strain evidence="2">Cupriavidus taiwanensis cmp 52</strain>
    </source>
</reference>
<feature type="region of interest" description="Disordered" evidence="1">
    <location>
        <begin position="15"/>
        <end position="34"/>
    </location>
</feature>
<evidence type="ECO:0000313" key="3">
    <source>
        <dbReference type="Proteomes" id="UP000256805"/>
    </source>
</evidence>
<name>A0A375JC56_9BURK</name>